<evidence type="ECO:0000313" key="3">
    <source>
        <dbReference type="Proteomes" id="UP001151760"/>
    </source>
</evidence>
<organism evidence="2 3">
    <name type="scientific">Tanacetum coccineum</name>
    <dbReference type="NCBI Taxonomy" id="301880"/>
    <lineage>
        <taxon>Eukaryota</taxon>
        <taxon>Viridiplantae</taxon>
        <taxon>Streptophyta</taxon>
        <taxon>Embryophyta</taxon>
        <taxon>Tracheophyta</taxon>
        <taxon>Spermatophyta</taxon>
        <taxon>Magnoliopsida</taxon>
        <taxon>eudicotyledons</taxon>
        <taxon>Gunneridae</taxon>
        <taxon>Pentapetalae</taxon>
        <taxon>asterids</taxon>
        <taxon>campanulids</taxon>
        <taxon>Asterales</taxon>
        <taxon>Asteraceae</taxon>
        <taxon>Asteroideae</taxon>
        <taxon>Anthemideae</taxon>
        <taxon>Anthemidinae</taxon>
        <taxon>Tanacetum</taxon>
    </lineage>
</organism>
<gene>
    <name evidence="2" type="ORF">Tco_1056480</name>
</gene>
<accession>A0ABQ5H2N0</accession>
<dbReference type="PANTHER" id="PTHR11439">
    <property type="entry name" value="GAG-POL-RELATED RETROTRANSPOSON"/>
    <property type="match status" value="1"/>
</dbReference>
<sequence length="547" mass="62307">MLCEPKKVIQALTDPSWIEAMQEELLNKKNERGIVVRNKARLVAQGYTQEEGIDYNEFLDKVFKVEKDLYGLHQAPRAWYETLSTYLLENRYRRGTIDKNLFIKKDIGDILLVQLYVDDIIFGSTKKVQQKEDGIFISQDKYVVDIFKKFDFTTVKAASTLIETNKALNKDEEAEDVDVHLYRSMIRSLMYLTASRPDIIFTVCACARFQVTPKTSYLYVVKRIFRYLKGQPKLGLWYPKDSPFDLEAFFIVIMLELALTGNPQQEGVNFLAKDETVYKEWDDRMERAATTASSLKVEQDSVNILRSGEDSMKLIELMEHCTKMSELKEALMGYESDSDKLTFQKALFSPQWNTPTILQSQGKALQEDTQLPQTSVPIPNVADKTVFKERDDKVVRATTTAASLDVLVPRVLALEQSKTTQDVVINKLQKKVKRLENALRVRTQGMKLFKIGTSRRKGLDKNNVSKQGRKSDKTKVMFKDSEFDVLDDAMENVEGGSISKQITTTRDTLNTARIKVSVDGPSTTTIRDIFEDEMTTIADTLVAIGGA</sequence>
<proteinExistence type="predicted"/>
<keyword evidence="3" id="KW-1185">Reference proteome</keyword>
<evidence type="ECO:0000259" key="1">
    <source>
        <dbReference type="Pfam" id="PF07727"/>
    </source>
</evidence>
<reference evidence="2" key="1">
    <citation type="journal article" date="2022" name="Int. J. Mol. Sci.">
        <title>Draft Genome of Tanacetum Coccineum: Genomic Comparison of Closely Related Tanacetum-Family Plants.</title>
        <authorList>
            <person name="Yamashiro T."/>
            <person name="Shiraishi A."/>
            <person name="Nakayama K."/>
            <person name="Satake H."/>
        </authorList>
    </citation>
    <scope>NUCLEOTIDE SEQUENCE</scope>
</reference>
<protein>
    <submittedName>
        <fullName evidence="2">Ribonuclease H-like domain-containing protein</fullName>
    </submittedName>
</protein>
<name>A0ABQ5H2N0_9ASTR</name>
<dbReference type="Pfam" id="PF07727">
    <property type="entry name" value="RVT_2"/>
    <property type="match status" value="1"/>
</dbReference>
<comment type="caution">
    <text evidence="2">The sequence shown here is derived from an EMBL/GenBank/DDBJ whole genome shotgun (WGS) entry which is preliminary data.</text>
</comment>
<dbReference type="InterPro" id="IPR013103">
    <property type="entry name" value="RVT_2"/>
</dbReference>
<dbReference type="Proteomes" id="UP001151760">
    <property type="component" value="Unassembled WGS sequence"/>
</dbReference>
<dbReference type="EMBL" id="BQNB010019140">
    <property type="protein sequence ID" value="GJT82138.1"/>
    <property type="molecule type" value="Genomic_DNA"/>
</dbReference>
<reference evidence="2" key="2">
    <citation type="submission" date="2022-01" db="EMBL/GenBank/DDBJ databases">
        <authorList>
            <person name="Yamashiro T."/>
            <person name="Shiraishi A."/>
            <person name="Satake H."/>
            <person name="Nakayama K."/>
        </authorList>
    </citation>
    <scope>NUCLEOTIDE SEQUENCE</scope>
</reference>
<dbReference type="PANTHER" id="PTHR11439:SF495">
    <property type="entry name" value="REVERSE TRANSCRIPTASE, RNA-DEPENDENT DNA POLYMERASE-RELATED"/>
    <property type="match status" value="1"/>
</dbReference>
<evidence type="ECO:0000313" key="2">
    <source>
        <dbReference type="EMBL" id="GJT82138.1"/>
    </source>
</evidence>
<feature type="domain" description="Reverse transcriptase Ty1/copia-type" evidence="1">
    <location>
        <begin position="60"/>
        <end position="124"/>
    </location>
</feature>